<accession>A0AAN7BQD4</accession>
<dbReference type="InterPro" id="IPR000467">
    <property type="entry name" value="G_patch_dom"/>
</dbReference>
<dbReference type="Pfam" id="PF13821">
    <property type="entry name" value="DUF4187"/>
    <property type="match status" value="1"/>
</dbReference>
<feature type="compositionally biased region" description="Low complexity" evidence="1">
    <location>
        <begin position="1"/>
        <end position="15"/>
    </location>
</feature>
<dbReference type="PANTHER" id="PTHR21032">
    <property type="entry name" value="G PATCH DOMAIN-CONTAINING PROTEIN 11"/>
    <property type="match status" value="1"/>
</dbReference>
<dbReference type="EMBL" id="MU865334">
    <property type="protein sequence ID" value="KAK4227198.1"/>
    <property type="molecule type" value="Genomic_DNA"/>
</dbReference>
<feature type="domain" description="G-patch" evidence="2">
    <location>
        <begin position="85"/>
        <end position="138"/>
    </location>
</feature>
<keyword evidence="4" id="KW-1185">Reference proteome</keyword>
<evidence type="ECO:0000256" key="1">
    <source>
        <dbReference type="SAM" id="MobiDB-lite"/>
    </source>
</evidence>
<evidence type="ECO:0000313" key="3">
    <source>
        <dbReference type="EMBL" id="KAK4227198.1"/>
    </source>
</evidence>
<feature type="region of interest" description="Disordered" evidence="1">
    <location>
        <begin position="135"/>
        <end position="167"/>
    </location>
</feature>
<dbReference type="GO" id="GO:0003676">
    <property type="term" value="F:nucleic acid binding"/>
    <property type="evidence" value="ECO:0007669"/>
    <property type="project" value="InterPro"/>
</dbReference>
<evidence type="ECO:0000259" key="2">
    <source>
        <dbReference type="PROSITE" id="PS50174"/>
    </source>
</evidence>
<gene>
    <name evidence="3" type="ORF">QBC38DRAFT_478213</name>
</gene>
<reference evidence="3" key="1">
    <citation type="journal article" date="2023" name="Mol. Phylogenet. Evol.">
        <title>Genome-scale phylogeny and comparative genomics of the fungal order Sordariales.</title>
        <authorList>
            <person name="Hensen N."/>
            <person name="Bonometti L."/>
            <person name="Westerberg I."/>
            <person name="Brannstrom I.O."/>
            <person name="Guillou S."/>
            <person name="Cros-Aarteil S."/>
            <person name="Calhoun S."/>
            <person name="Haridas S."/>
            <person name="Kuo A."/>
            <person name="Mondo S."/>
            <person name="Pangilinan J."/>
            <person name="Riley R."/>
            <person name="LaButti K."/>
            <person name="Andreopoulos B."/>
            <person name="Lipzen A."/>
            <person name="Chen C."/>
            <person name="Yan M."/>
            <person name="Daum C."/>
            <person name="Ng V."/>
            <person name="Clum A."/>
            <person name="Steindorff A."/>
            <person name="Ohm R.A."/>
            <person name="Martin F."/>
            <person name="Silar P."/>
            <person name="Natvig D.O."/>
            <person name="Lalanne C."/>
            <person name="Gautier V."/>
            <person name="Ament-Velasquez S.L."/>
            <person name="Kruys A."/>
            <person name="Hutchinson M.I."/>
            <person name="Powell A.J."/>
            <person name="Barry K."/>
            <person name="Miller A.N."/>
            <person name="Grigoriev I.V."/>
            <person name="Debuchy R."/>
            <person name="Gladieux P."/>
            <person name="Hiltunen Thoren M."/>
            <person name="Johannesson H."/>
        </authorList>
    </citation>
    <scope>NUCLEOTIDE SEQUENCE</scope>
    <source>
        <strain evidence="3">CBS 990.96</strain>
    </source>
</reference>
<organism evidence="3 4">
    <name type="scientific">Podospora fimiseda</name>
    <dbReference type="NCBI Taxonomy" id="252190"/>
    <lineage>
        <taxon>Eukaryota</taxon>
        <taxon>Fungi</taxon>
        <taxon>Dikarya</taxon>
        <taxon>Ascomycota</taxon>
        <taxon>Pezizomycotina</taxon>
        <taxon>Sordariomycetes</taxon>
        <taxon>Sordariomycetidae</taxon>
        <taxon>Sordariales</taxon>
        <taxon>Podosporaceae</taxon>
        <taxon>Podospora</taxon>
    </lineage>
</organism>
<sequence>MTPNPTTTSSAPAADSDSEDDYMKMDFSNPPPTNKQPPESSIARLRRLRREAELRSRPKSKAELEAEASSRLETAHSQSLLSQNPKSKGLAMMAKMGFTPGKTLGKQSSETTTITTAVKEPIKISIKDGREGIGLESEKKRKMKEVMGAHEKNAKRAKVDEGEYRDRMRREREEARLGRLLGAAQKVAEGMGNERLGGGSEGKALLLLKGIPVVWRGLVKSREEGERMRKMRHDLEYGLAARLPTYDDADEDEDDKKALGKNATTYVASEDLDEEDEELEEFEQLPVEERLSKVVGYLRDEFNYCFWCKYAYPDEKMEGCPGLTEEDHD</sequence>
<name>A0AAN7BQD4_9PEZI</name>
<dbReference type="InterPro" id="IPR039249">
    <property type="entry name" value="GPATCH11"/>
</dbReference>
<dbReference type="SMART" id="SM01173">
    <property type="entry name" value="DUF4187"/>
    <property type="match status" value="1"/>
</dbReference>
<feature type="compositionally biased region" description="Basic and acidic residues" evidence="1">
    <location>
        <begin position="50"/>
        <end position="74"/>
    </location>
</feature>
<proteinExistence type="predicted"/>
<dbReference type="SMART" id="SM00443">
    <property type="entry name" value="G_patch"/>
    <property type="match status" value="1"/>
</dbReference>
<dbReference type="Pfam" id="PF01585">
    <property type="entry name" value="G-patch"/>
    <property type="match status" value="1"/>
</dbReference>
<dbReference type="PROSITE" id="PS50174">
    <property type="entry name" value="G_PATCH"/>
    <property type="match status" value="1"/>
</dbReference>
<dbReference type="AlphaFoldDB" id="A0AAN7BQD4"/>
<feature type="region of interest" description="Disordered" evidence="1">
    <location>
        <begin position="1"/>
        <end position="88"/>
    </location>
</feature>
<dbReference type="GO" id="GO:0000776">
    <property type="term" value="C:kinetochore"/>
    <property type="evidence" value="ECO:0007669"/>
    <property type="project" value="TreeGrafter"/>
</dbReference>
<dbReference type="Proteomes" id="UP001301958">
    <property type="component" value="Unassembled WGS sequence"/>
</dbReference>
<comment type="caution">
    <text evidence="3">The sequence shown here is derived from an EMBL/GenBank/DDBJ whole genome shotgun (WGS) entry which is preliminary data.</text>
</comment>
<protein>
    <recommendedName>
        <fullName evidence="2">G-patch domain-containing protein</fullName>
    </recommendedName>
</protein>
<dbReference type="InterPro" id="IPR025239">
    <property type="entry name" value="DUF4187"/>
</dbReference>
<reference evidence="3" key="2">
    <citation type="submission" date="2023-05" db="EMBL/GenBank/DDBJ databases">
        <authorList>
            <consortium name="Lawrence Berkeley National Laboratory"/>
            <person name="Steindorff A."/>
            <person name="Hensen N."/>
            <person name="Bonometti L."/>
            <person name="Westerberg I."/>
            <person name="Brannstrom I.O."/>
            <person name="Guillou S."/>
            <person name="Cros-Aarteil S."/>
            <person name="Calhoun S."/>
            <person name="Haridas S."/>
            <person name="Kuo A."/>
            <person name="Mondo S."/>
            <person name="Pangilinan J."/>
            <person name="Riley R."/>
            <person name="Labutti K."/>
            <person name="Andreopoulos B."/>
            <person name="Lipzen A."/>
            <person name="Chen C."/>
            <person name="Yanf M."/>
            <person name="Daum C."/>
            <person name="Ng V."/>
            <person name="Clum A."/>
            <person name="Ohm R."/>
            <person name="Martin F."/>
            <person name="Silar P."/>
            <person name="Natvig D."/>
            <person name="Lalanne C."/>
            <person name="Gautier V."/>
            <person name="Ament-Velasquez S.L."/>
            <person name="Kruys A."/>
            <person name="Hutchinson M.I."/>
            <person name="Powell A.J."/>
            <person name="Barry K."/>
            <person name="Miller A.N."/>
            <person name="Grigoriev I.V."/>
            <person name="Debuchy R."/>
            <person name="Gladieux P."/>
            <person name="Thoren M.H."/>
            <person name="Johannesson H."/>
        </authorList>
    </citation>
    <scope>NUCLEOTIDE SEQUENCE</scope>
    <source>
        <strain evidence="3">CBS 990.96</strain>
    </source>
</reference>
<dbReference type="PANTHER" id="PTHR21032:SF0">
    <property type="entry name" value="G PATCH DOMAIN-CONTAINING PROTEIN 11"/>
    <property type="match status" value="1"/>
</dbReference>
<evidence type="ECO:0000313" key="4">
    <source>
        <dbReference type="Proteomes" id="UP001301958"/>
    </source>
</evidence>
<feature type="compositionally biased region" description="Polar residues" evidence="1">
    <location>
        <begin position="76"/>
        <end position="86"/>
    </location>
</feature>